<dbReference type="GO" id="GO:0035312">
    <property type="term" value="F:5'-3' DNA exonuclease activity"/>
    <property type="evidence" value="ECO:0007669"/>
    <property type="project" value="TreeGrafter"/>
</dbReference>
<dbReference type="AlphaFoldDB" id="A0AAE3K4E2"/>
<dbReference type="InterPro" id="IPR052018">
    <property type="entry name" value="PHP_domain"/>
</dbReference>
<evidence type="ECO:0000313" key="2">
    <source>
        <dbReference type="EMBL" id="MCL9813193.1"/>
    </source>
</evidence>
<dbReference type="PANTHER" id="PTHR42924">
    <property type="entry name" value="EXONUCLEASE"/>
    <property type="match status" value="1"/>
</dbReference>
<dbReference type="RefSeq" id="WP_250595757.1">
    <property type="nucleotide sequence ID" value="NZ_JAKRVY010000002.1"/>
</dbReference>
<sequence length="227" mass="24348">MLSVELHTHSELSHDGRDPVDLLLEQAAAVGLDAIAVTDHDEIDASLEAVRKAPEYGLVGIPGIEITSRAGHVLGLGIEEAIPPGLSFGETLDRIHEQGGIAIVPHPYQESRSGVMANITPEALATADAIEVYNSRLLTGRGNRQARTFATEYDLPMTAGSDAHISEMVGQAVTLIDTDERDVDAILDAVAAGRTEVAGKRTPWRISFRQAAGGAKRRVKSRLRELF</sequence>
<evidence type="ECO:0000259" key="1">
    <source>
        <dbReference type="SMART" id="SM00481"/>
    </source>
</evidence>
<dbReference type="SUPFAM" id="SSF89550">
    <property type="entry name" value="PHP domain-like"/>
    <property type="match status" value="1"/>
</dbReference>
<dbReference type="InterPro" id="IPR003141">
    <property type="entry name" value="Pol/His_phosphatase_N"/>
</dbReference>
<dbReference type="GO" id="GO:0004534">
    <property type="term" value="F:5'-3' RNA exonuclease activity"/>
    <property type="evidence" value="ECO:0007669"/>
    <property type="project" value="TreeGrafter"/>
</dbReference>
<dbReference type="PANTHER" id="PTHR42924:SF3">
    <property type="entry name" value="POLYMERASE_HISTIDINOL PHOSPHATASE N-TERMINAL DOMAIN-CONTAINING PROTEIN"/>
    <property type="match status" value="1"/>
</dbReference>
<dbReference type="Proteomes" id="UP001202674">
    <property type="component" value="Unassembled WGS sequence"/>
</dbReference>
<dbReference type="Pfam" id="PF02811">
    <property type="entry name" value="PHP"/>
    <property type="match status" value="1"/>
</dbReference>
<dbReference type="NCBIfam" id="NF038032">
    <property type="entry name" value="CehA_McbA_metalo"/>
    <property type="match status" value="1"/>
</dbReference>
<keyword evidence="3" id="KW-1185">Reference proteome</keyword>
<proteinExistence type="predicted"/>
<organism evidence="2 3">
    <name type="scientific">Natranaeroarchaeum aerophilus</name>
    <dbReference type="NCBI Taxonomy" id="2917711"/>
    <lineage>
        <taxon>Archaea</taxon>
        <taxon>Methanobacteriati</taxon>
        <taxon>Methanobacteriota</taxon>
        <taxon>Stenosarchaea group</taxon>
        <taxon>Halobacteria</taxon>
        <taxon>Halobacteriales</taxon>
        <taxon>Natronoarchaeaceae</taxon>
        <taxon>Natranaeroarchaeum</taxon>
    </lineage>
</organism>
<gene>
    <name evidence="2" type="ORF">AArcSt11_05945</name>
</gene>
<dbReference type="EMBL" id="JAKRVY010000002">
    <property type="protein sequence ID" value="MCL9813193.1"/>
    <property type="molecule type" value="Genomic_DNA"/>
</dbReference>
<dbReference type="CDD" id="cd07432">
    <property type="entry name" value="PHP_HisPPase"/>
    <property type="match status" value="1"/>
</dbReference>
<dbReference type="InterPro" id="IPR016195">
    <property type="entry name" value="Pol/histidinol_Pase-like"/>
</dbReference>
<evidence type="ECO:0000313" key="3">
    <source>
        <dbReference type="Proteomes" id="UP001202674"/>
    </source>
</evidence>
<dbReference type="SMART" id="SM00481">
    <property type="entry name" value="POLIIIAc"/>
    <property type="match status" value="1"/>
</dbReference>
<dbReference type="InterPro" id="IPR004013">
    <property type="entry name" value="PHP_dom"/>
</dbReference>
<protein>
    <submittedName>
        <fullName evidence="2">PHP domain-containing protein</fullName>
    </submittedName>
</protein>
<comment type="caution">
    <text evidence="2">The sequence shown here is derived from an EMBL/GenBank/DDBJ whole genome shotgun (WGS) entry which is preliminary data.</text>
</comment>
<dbReference type="Pfam" id="PF13263">
    <property type="entry name" value="PHP_C"/>
    <property type="match status" value="1"/>
</dbReference>
<reference evidence="2 3" key="1">
    <citation type="journal article" date="2022" name="Syst. Appl. Microbiol.">
        <title>Natronocalculus amylovorans gen. nov., sp. nov., and Natranaeroarchaeum aerophilus sp. nov., dominant culturable amylolytic natronoarchaea from hypersaline soda lakes in southwestern Siberia.</title>
        <authorList>
            <person name="Sorokin D.Y."/>
            <person name="Elcheninov A.G."/>
            <person name="Khizhniak T.V."/>
            <person name="Koenen M."/>
            <person name="Bale N.J."/>
            <person name="Damste J.S.S."/>
            <person name="Kublanov I.V."/>
        </authorList>
    </citation>
    <scope>NUCLEOTIDE SEQUENCE [LARGE SCALE GENOMIC DNA]</scope>
    <source>
        <strain evidence="2 3">AArc-St1-1</strain>
    </source>
</reference>
<dbReference type="Gene3D" id="3.20.20.140">
    <property type="entry name" value="Metal-dependent hydrolases"/>
    <property type="match status" value="1"/>
</dbReference>
<feature type="domain" description="Polymerase/histidinol phosphatase N-terminal" evidence="1">
    <location>
        <begin position="4"/>
        <end position="70"/>
    </location>
</feature>
<name>A0AAE3K4E2_9EURY</name>
<accession>A0AAE3K4E2</accession>